<organism evidence="1 2">
    <name type="scientific">Conchiformibius kuhniae</name>
    <dbReference type="NCBI Taxonomy" id="211502"/>
    <lineage>
        <taxon>Bacteria</taxon>
        <taxon>Pseudomonadati</taxon>
        <taxon>Pseudomonadota</taxon>
        <taxon>Betaproteobacteria</taxon>
        <taxon>Neisseriales</taxon>
        <taxon>Neisseriaceae</taxon>
        <taxon>Conchiformibius</taxon>
    </lineage>
</organism>
<dbReference type="KEGG" id="ckh:LVJ77_11315"/>
<proteinExistence type="predicted"/>
<sequence>MEIHTEYQQHAQQLQDTRLRLNAVRALLQLYRLPAPPDDAAVQQVLAAHATPARALTWHAAQGRIGFTLYRPHPQESTNAFLPFNRQIR</sequence>
<dbReference type="AlphaFoldDB" id="A0A8T9MU12"/>
<name>A0A8T9MU12_9NEIS</name>
<evidence type="ECO:0000313" key="1">
    <source>
        <dbReference type="EMBL" id="UOP04741.1"/>
    </source>
</evidence>
<dbReference type="EMBL" id="CP091521">
    <property type="protein sequence ID" value="UOP04741.1"/>
    <property type="molecule type" value="Genomic_DNA"/>
</dbReference>
<keyword evidence="2" id="KW-1185">Reference proteome</keyword>
<protein>
    <submittedName>
        <fullName evidence="1">Uncharacterized protein</fullName>
    </submittedName>
</protein>
<gene>
    <name evidence="1" type="ORF">LVJ77_11315</name>
</gene>
<dbReference type="RefSeq" id="WP_027009341.1">
    <property type="nucleotide sequence ID" value="NZ_CP091521.1"/>
</dbReference>
<accession>A0A8T9MU12</accession>
<dbReference type="Proteomes" id="UP000831534">
    <property type="component" value="Chromosome"/>
</dbReference>
<evidence type="ECO:0000313" key="2">
    <source>
        <dbReference type="Proteomes" id="UP000831534"/>
    </source>
</evidence>
<reference evidence="1" key="2">
    <citation type="submission" date="2024-09" db="EMBL/GenBank/DDBJ databases">
        <authorList>
            <person name="Veyrier F.J."/>
        </authorList>
    </citation>
    <scope>NUCLEOTIDE SEQUENCE</scope>
    <source>
        <strain evidence="1">17694</strain>
    </source>
</reference>
<reference evidence="1" key="1">
    <citation type="journal article" date="2022" name="Res Sq">
        <title>Evolution of multicellular longitudinally dividing oral cavity symbionts (Neisseriaceae).</title>
        <authorList>
            <person name="Nyongesa S."/>
            <person name="Weber P."/>
            <person name="Bernet E."/>
            <person name="Pullido F."/>
            <person name="Nieckarz M."/>
            <person name="Delaby M."/>
            <person name="Nieves C."/>
            <person name="Viehboeck T."/>
            <person name="Krause N."/>
            <person name="Rivera-Millot A."/>
            <person name="Nakamura A."/>
            <person name="Vischer N."/>
            <person name="VanNieuwenhze M."/>
            <person name="Brun Y."/>
            <person name="Cava F."/>
            <person name="Bulgheresi S."/>
            <person name="Veyrier F."/>
        </authorList>
    </citation>
    <scope>NUCLEOTIDE SEQUENCE</scope>
    <source>
        <strain evidence="1">17694</strain>
    </source>
</reference>